<reference evidence="7" key="1">
    <citation type="submission" date="2021-01" db="UniProtKB">
        <authorList>
            <consortium name="EnsemblMetazoa"/>
        </authorList>
    </citation>
    <scope>IDENTIFICATION</scope>
</reference>
<evidence type="ECO:0000256" key="2">
    <source>
        <dbReference type="ARBA" id="ARBA00022771"/>
    </source>
</evidence>
<dbReference type="EnsemblMetazoa" id="CLYHEMT021015.3">
    <property type="protein sequence ID" value="CLYHEMP021015.3"/>
    <property type="gene ID" value="CLYHEMG021015"/>
</dbReference>
<dbReference type="InterPro" id="IPR001841">
    <property type="entry name" value="Znf_RING"/>
</dbReference>
<dbReference type="SUPFAM" id="SSF49599">
    <property type="entry name" value="TRAF domain-like"/>
    <property type="match status" value="2"/>
</dbReference>
<feature type="domain" description="TRAF-type" evidence="6">
    <location>
        <begin position="173"/>
        <end position="223"/>
    </location>
</feature>
<protein>
    <submittedName>
        <fullName evidence="7">Uncharacterized protein</fullName>
    </submittedName>
</protein>
<dbReference type="PANTHER" id="PTHR10131">
    <property type="entry name" value="TNF RECEPTOR ASSOCIATED FACTOR"/>
    <property type="match status" value="1"/>
</dbReference>
<dbReference type="InterPro" id="IPR018957">
    <property type="entry name" value="Znf_C3HC4_RING-type"/>
</dbReference>
<dbReference type="InterPro" id="IPR013083">
    <property type="entry name" value="Znf_RING/FYVE/PHD"/>
</dbReference>
<dbReference type="Pfam" id="PF00097">
    <property type="entry name" value="zf-C3HC4"/>
    <property type="match status" value="1"/>
</dbReference>
<feature type="zinc finger region" description="TRAF-type" evidence="4">
    <location>
        <begin position="118"/>
        <end position="161"/>
    </location>
</feature>
<dbReference type="InterPro" id="IPR001293">
    <property type="entry name" value="Znf_TRAF"/>
</dbReference>
<dbReference type="PANTHER" id="PTHR10131:SF94">
    <property type="entry name" value="TNF RECEPTOR-ASSOCIATED FACTOR 4"/>
    <property type="match status" value="1"/>
</dbReference>
<evidence type="ECO:0000259" key="6">
    <source>
        <dbReference type="PROSITE" id="PS50145"/>
    </source>
</evidence>
<feature type="domain" description="TRAF-type" evidence="6">
    <location>
        <begin position="118"/>
        <end position="161"/>
    </location>
</feature>
<proteinExistence type="predicted"/>
<evidence type="ECO:0000313" key="7">
    <source>
        <dbReference type="EnsemblMetazoa" id="CLYHEMP021015.3"/>
    </source>
</evidence>
<dbReference type="OrthoDB" id="10251242at2759"/>
<evidence type="ECO:0000259" key="5">
    <source>
        <dbReference type="PROSITE" id="PS50089"/>
    </source>
</evidence>
<dbReference type="AlphaFoldDB" id="A0A7M5XF27"/>
<dbReference type="GO" id="GO:0008270">
    <property type="term" value="F:zinc ion binding"/>
    <property type="evidence" value="ECO:0007669"/>
    <property type="project" value="UniProtKB-KW"/>
</dbReference>
<keyword evidence="8" id="KW-1185">Reference proteome</keyword>
<keyword evidence="1 4" id="KW-0479">Metal-binding</keyword>
<name>A0A7M5XF27_9CNID</name>
<dbReference type="PROSITE" id="PS50089">
    <property type="entry name" value="ZF_RING_2"/>
    <property type="match status" value="1"/>
</dbReference>
<keyword evidence="3 4" id="KW-0862">Zinc</keyword>
<sequence>MAGEESGGYEFKTKGKLPTRCQCLICQELLKQCVELPCRHPFCSSCLVRWEDQKRKERKGLEQERPFRCMLCNQEYQIQEKRNNTVVDNIITEDIEVLCKHHEQGCPWTGAINDFMQHANTDCPYVEITCRFMGCDVRFLRKAKKQHEQNCPMKEINCVYCQMAFKESDEQNHYRQCLKYPTKCPNQGCEIVFPKNEVSGHQNTECLFQTIKCEFENFGCNVQ</sequence>
<evidence type="ECO:0000256" key="3">
    <source>
        <dbReference type="ARBA" id="ARBA00022833"/>
    </source>
</evidence>
<dbReference type="Gene3D" id="3.30.40.10">
    <property type="entry name" value="Zinc/RING finger domain, C3HC4 (zinc finger)"/>
    <property type="match status" value="4"/>
</dbReference>
<dbReference type="Pfam" id="PF02176">
    <property type="entry name" value="zf-TRAF"/>
    <property type="match status" value="2"/>
</dbReference>
<feature type="zinc finger region" description="TRAF-type" evidence="4">
    <location>
        <begin position="173"/>
        <end position="223"/>
    </location>
</feature>
<dbReference type="PROSITE" id="PS00518">
    <property type="entry name" value="ZF_RING_1"/>
    <property type="match status" value="1"/>
</dbReference>
<evidence type="ECO:0000256" key="4">
    <source>
        <dbReference type="PROSITE-ProRule" id="PRU00207"/>
    </source>
</evidence>
<evidence type="ECO:0000313" key="8">
    <source>
        <dbReference type="Proteomes" id="UP000594262"/>
    </source>
</evidence>
<evidence type="ECO:0000256" key="1">
    <source>
        <dbReference type="ARBA" id="ARBA00022723"/>
    </source>
</evidence>
<dbReference type="SMART" id="SM00184">
    <property type="entry name" value="RING"/>
    <property type="match status" value="1"/>
</dbReference>
<dbReference type="PROSITE" id="PS50145">
    <property type="entry name" value="ZF_TRAF"/>
    <property type="match status" value="2"/>
</dbReference>
<dbReference type="SUPFAM" id="SSF57850">
    <property type="entry name" value="RING/U-box"/>
    <property type="match status" value="1"/>
</dbReference>
<dbReference type="Proteomes" id="UP000594262">
    <property type="component" value="Unplaced"/>
</dbReference>
<dbReference type="GO" id="GO:0043122">
    <property type="term" value="P:regulation of canonical NF-kappaB signal transduction"/>
    <property type="evidence" value="ECO:0007669"/>
    <property type="project" value="TreeGrafter"/>
</dbReference>
<keyword evidence="2 4" id="KW-0863">Zinc-finger</keyword>
<feature type="domain" description="RING-type" evidence="5">
    <location>
        <begin position="23"/>
        <end position="73"/>
    </location>
</feature>
<accession>A0A7M5XF27</accession>
<organism evidence="7 8">
    <name type="scientific">Clytia hemisphaerica</name>
    <dbReference type="NCBI Taxonomy" id="252671"/>
    <lineage>
        <taxon>Eukaryota</taxon>
        <taxon>Metazoa</taxon>
        <taxon>Cnidaria</taxon>
        <taxon>Hydrozoa</taxon>
        <taxon>Hydroidolina</taxon>
        <taxon>Leptothecata</taxon>
        <taxon>Obeliida</taxon>
        <taxon>Clytiidae</taxon>
        <taxon>Clytia</taxon>
    </lineage>
</organism>
<dbReference type="InterPro" id="IPR017907">
    <property type="entry name" value="Znf_RING_CS"/>
</dbReference>